<feature type="transmembrane region" description="Helical" evidence="1">
    <location>
        <begin position="17"/>
        <end position="37"/>
    </location>
</feature>
<accession>A0ABX0FL24</accession>
<evidence type="ECO:0000256" key="1">
    <source>
        <dbReference type="SAM" id="Phobius"/>
    </source>
</evidence>
<protein>
    <submittedName>
        <fullName evidence="2">Type II secretion system protein M</fullName>
    </submittedName>
</protein>
<evidence type="ECO:0000313" key="3">
    <source>
        <dbReference type="Proteomes" id="UP000666369"/>
    </source>
</evidence>
<dbReference type="RefSeq" id="WP_166103527.1">
    <property type="nucleotide sequence ID" value="NZ_JAADJT010000005.1"/>
</dbReference>
<dbReference type="Proteomes" id="UP000666369">
    <property type="component" value="Unassembled WGS sequence"/>
</dbReference>
<dbReference type="InterPro" id="IPR034756">
    <property type="entry name" value="T2SSM_b"/>
</dbReference>
<evidence type="ECO:0000313" key="2">
    <source>
        <dbReference type="EMBL" id="NGZ85243.1"/>
    </source>
</evidence>
<name>A0ABX0FL24_9BURK</name>
<comment type="caution">
    <text evidence="2">The sequence shown here is derived from an EMBL/GenBank/DDBJ whole genome shotgun (WGS) entry which is preliminary data.</text>
</comment>
<dbReference type="InterPro" id="IPR014717">
    <property type="entry name" value="Transl_elong_EF1B/ribsomal_bS6"/>
</dbReference>
<keyword evidence="1" id="KW-0472">Membrane</keyword>
<keyword evidence="1" id="KW-1133">Transmembrane helix</keyword>
<proteinExistence type="predicted"/>
<sequence length="189" mass="20464">MTSPLIARLGALPPRQFHLLGAAIMLAVAALLWSALLRAPMAQWRQAQTERARLAALPNDARPLDRRYVELNAHVRALEAGLGMSADAGSADRRQLELIGMVNRSAQAHGVRVLGAAPTPARVVASFNEMAFEVSAAGSYQQVADWLADLERAAPNLAVAQLELSHNPVSETRDIKLRIAAYFPQEATR</sequence>
<dbReference type="EMBL" id="JAADJT010000005">
    <property type="protein sequence ID" value="NGZ85243.1"/>
    <property type="molecule type" value="Genomic_DNA"/>
</dbReference>
<gene>
    <name evidence="2" type="ORF">GW587_13375</name>
</gene>
<reference evidence="3" key="1">
    <citation type="submission" date="2023-07" db="EMBL/GenBank/DDBJ databases">
        <title>Duganella aceri sp. nov., isolated from tree sap.</title>
        <authorList>
            <person name="Kim I.S."/>
        </authorList>
    </citation>
    <scope>NUCLEOTIDE SEQUENCE [LARGE SCALE GENOMIC DNA]</scope>
    <source>
        <strain evidence="3">SAP-35</strain>
    </source>
</reference>
<keyword evidence="3" id="KW-1185">Reference proteome</keyword>
<dbReference type="Gene3D" id="3.30.70.60">
    <property type="match status" value="1"/>
</dbReference>
<organism evidence="2 3">
    <name type="scientific">Duganella aceris</name>
    <dbReference type="NCBI Taxonomy" id="2703883"/>
    <lineage>
        <taxon>Bacteria</taxon>
        <taxon>Pseudomonadati</taxon>
        <taxon>Pseudomonadota</taxon>
        <taxon>Betaproteobacteria</taxon>
        <taxon>Burkholderiales</taxon>
        <taxon>Oxalobacteraceae</taxon>
        <taxon>Telluria group</taxon>
        <taxon>Duganella</taxon>
    </lineage>
</organism>
<dbReference type="Pfam" id="PF10741">
    <property type="entry name" value="T2SSM_b"/>
    <property type="match status" value="1"/>
</dbReference>
<keyword evidence="1" id="KW-0812">Transmembrane</keyword>